<proteinExistence type="predicted"/>
<comment type="caution">
    <text evidence="1">The sequence shown here is derived from an EMBL/GenBank/DDBJ whole genome shotgun (WGS) entry which is preliminary data.</text>
</comment>
<gene>
    <name evidence="1" type="ORF">WKW80_05650</name>
</gene>
<evidence type="ECO:0000313" key="2">
    <source>
        <dbReference type="Proteomes" id="UP001363010"/>
    </source>
</evidence>
<sequence length="122" mass="13781">MKVPALHAYSPVIQIASTPGDIKRKLFGIVIAKPAPMEQHHHGHVLIAWHDPHWVRIATRRCGLVRKLRVVDPVNFSEKCRGWGYESYERGFCIFCSVPRGTFAQFLEPCEPVHAAPRGLTS</sequence>
<evidence type="ECO:0000313" key="1">
    <source>
        <dbReference type="EMBL" id="MEJ8821520.1"/>
    </source>
</evidence>
<dbReference type="Proteomes" id="UP001363010">
    <property type="component" value="Unassembled WGS sequence"/>
</dbReference>
<dbReference type="EMBL" id="JBBKZV010000002">
    <property type="protein sequence ID" value="MEJ8821520.1"/>
    <property type="molecule type" value="Genomic_DNA"/>
</dbReference>
<keyword evidence="2" id="KW-1185">Reference proteome</keyword>
<dbReference type="RefSeq" id="WP_340362563.1">
    <property type="nucleotide sequence ID" value="NZ_JBBKZV010000002.1"/>
</dbReference>
<accession>A0ABU8VV38</accession>
<protein>
    <submittedName>
        <fullName evidence="1">Uncharacterized protein</fullName>
    </submittedName>
</protein>
<name>A0ABU8VV38_9BURK</name>
<reference evidence="1 2" key="1">
    <citation type="submission" date="2024-03" db="EMBL/GenBank/DDBJ databases">
        <title>Novel species of the genus Variovorax.</title>
        <authorList>
            <person name="Liu Q."/>
            <person name="Xin Y.-H."/>
        </authorList>
    </citation>
    <scope>NUCLEOTIDE SEQUENCE [LARGE SCALE GENOMIC DNA]</scope>
    <source>
        <strain evidence="1 2">KACC 18501</strain>
    </source>
</reference>
<organism evidence="1 2">
    <name type="scientific">Variovorax humicola</name>
    <dbReference type="NCBI Taxonomy" id="1769758"/>
    <lineage>
        <taxon>Bacteria</taxon>
        <taxon>Pseudomonadati</taxon>
        <taxon>Pseudomonadota</taxon>
        <taxon>Betaproteobacteria</taxon>
        <taxon>Burkholderiales</taxon>
        <taxon>Comamonadaceae</taxon>
        <taxon>Variovorax</taxon>
    </lineage>
</organism>